<dbReference type="OrthoDB" id="786757at2"/>
<evidence type="ECO:0000313" key="2">
    <source>
        <dbReference type="EMBL" id="TEW67805.1"/>
    </source>
</evidence>
<sequence length="325" mass="36833">MNQPLNIITIATGKKLYVDMAANLVRSFILWNKDSGIRFYLATDLPQYLPADVSSYIEVINLQPNELGKGFSPKLHLDKIAPAGKTLFIDSDCLVYGSLLPVFEQFNGHQVSVVGNYAADGEWFGDIAAVCRQFHIPQLPKFNGGIYYLENGPEAAKVYAKARELEARYDEIGFVRLRGRPNDEVLMALAMQLHAQYPIEDDGLILAEFVNFKSGIKSDILKGTAELYNDSKHPLYQKNWHLTIAKPLIVHFLGHYNQLLPYTAEVKKLKYISEDRYTQSWATLLSYLKVTLPTTIGNLIKDMFRPVYRVVIGTRSIKPSERIIE</sequence>
<protein>
    <recommendedName>
        <fullName evidence="5">Glycosyl transferase</fullName>
    </recommendedName>
</protein>
<reference evidence="2 3" key="1">
    <citation type="journal article" date="2016" name="Int. J. Syst. Evol. Microbiol.">
        <title>Proposal of Mucilaginibacter phyllosphaerae sp. nov. isolated from the phyllosphere of Galium album.</title>
        <authorList>
            <person name="Aydogan E.L."/>
            <person name="Busse H.J."/>
            <person name="Moser G."/>
            <person name="Muller C."/>
            <person name="Kampfer P."/>
            <person name="Glaeser S.P."/>
        </authorList>
    </citation>
    <scope>NUCLEOTIDE SEQUENCE [LARGE SCALE GENOMIC DNA]</scope>
    <source>
        <strain evidence="2 3">PP-F2FG21</strain>
    </source>
</reference>
<name>A0A4Y8AI36_9SPHI</name>
<keyword evidence="4" id="KW-1185">Reference proteome</keyword>
<evidence type="ECO:0000313" key="1">
    <source>
        <dbReference type="EMBL" id="MBB3968554.1"/>
    </source>
</evidence>
<dbReference type="SUPFAM" id="SSF53448">
    <property type="entry name" value="Nucleotide-diphospho-sugar transferases"/>
    <property type="match status" value="1"/>
</dbReference>
<dbReference type="EMBL" id="JACIEG010000002">
    <property type="protein sequence ID" value="MBB3968554.1"/>
    <property type="molecule type" value="Genomic_DNA"/>
</dbReference>
<dbReference type="RefSeq" id="WP_134335840.1">
    <property type="nucleotide sequence ID" value="NZ_BMCZ01000004.1"/>
</dbReference>
<proteinExistence type="predicted"/>
<evidence type="ECO:0008006" key="5">
    <source>
        <dbReference type="Google" id="ProtNLM"/>
    </source>
</evidence>
<dbReference type="Proteomes" id="UP000297248">
    <property type="component" value="Unassembled WGS sequence"/>
</dbReference>
<organism evidence="2 3">
    <name type="scientific">Mucilaginibacter phyllosphaerae</name>
    <dbReference type="NCBI Taxonomy" id="1812349"/>
    <lineage>
        <taxon>Bacteria</taxon>
        <taxon>Pseudomonadati</taxon>
        <taxon>Bacteroidota</taxon>
        <taxon>Sphingobacteriia</taxon>
        <taxon>Sphingobacteriales</taxon>
        <taxon>Sphingobacteriaceae</taxon>
        <taxon>Mucilaginibacter</taxon>
    </lineage>
</organism>
<gene>
    <name evidence="2" type="ORF">E2R65_07400</name>
    <name evidence="1" type="ORF">GGR35_001146</name>
</gene>
<dbReference type="EMBL" id="SNQG01000002">
    <property type="protein sequence ID" value="TEW67805.1"/>
    <property type="molecule type" value="Genomic_DNA"/>
</dbReference>
<reference evidence="2" key="2">
    <citation type="submission" date="2019-03" db="EMBL/GenBank/DDBJ databases">
        <authorList>
            <person name="Yan Y.-Q."/>
            <person name="Du Z.-J."/>
        </authorList>
    </citation>
    <scope>NUCLEOTIDE SEQUENCE</scope>
    <source>
        <strain evidence="2">PP-F2FG21</strain>
    </source>
</reference>
<evidence type="ECO:0000313" key="3">
    <source>
        <dbReference type="Proteomes" id="UP000297248"/>
    </source>
</evidence>
<dbReference type="Gene3D" id="3.90.550.10">
    <property type="entry name" value="Spore Coat Polysaccharide Biosynthesis Protein SpsA, Chain A"/>
    <property type="match status" value="1"/>
</dbReference>
<reference evidence="1 4" key="3">
    <citation type="submission" date="2020-08" db="EMBL/GenBank/DDBJ databases">
        <title>Genomic Encyclopedia of Type Strains, Phase IV (KMG-IV): sequencing the most valuable type-strain genomes for metagenomic binning, comparative biology and taxonomic classification.</title>
        <authorList>
            <person name="Goeker M."/>
        </authorList>
    </citation>
    <scope>NUCLEOTIDE SEQUENCE [LARGE SCALE GENOMIC DNA]</scope>
    <source>
        <strain evidence="1 4">DSM 100995</strain>
    </source>
</reference>
<evidence type="ECO:0000313" key="4">
    <source>
        <dbReference type="Proteomes" id="UP000583101"/>
    </source>
</evidence>
<dbReference type="Proteomes" id="UP000583101">
    <property type="component" value="Unassembled WGS sequence"/>
</dbReference>
<accession>A0A4Y8AI36</accession>
<dbReference type="InterPro" id="IPR029044">
    <property type="entry name" value="Nucleotide-diphossugar_trans"/>
</dbReference>
<comment type="caution">
    <text evidence="2">The sequence shown here is derived from an EMBL/GenBank/DDBJ whole genome shotgun (WGS) entry which is preliminary data.</text>
</comment>
<dbReference type="AlphaFoldDB" id="A0A4Y8AI36"/>